<evidence type="ECO:0000256" key="1">
    <source>
        <dbReference type="SAM" id="MobiDB-lite"/>
    </source>
</evidence>
<dbReference type="KEGG" id="bbr:BB0495"/>
<feature type="region of interest" description="Disordered" evidence="1">
    <location>
        <begin position="299"/>
        <end position="318"/>
    </location>
</feature>
<evidence type="ECO:0008006" key="4">
    <source>
        <dbReference type="Google" id="ProtNLM"/>
    </source>
</evidence>
<proteinExistence type="predicted"/>
<protein>
    <recommendedName>
        <fullName evidence="4">DUF1376 domain-containing protein</fullName>
    </recommendedName>
</protein>
<name>A0A0H3LM37_BORBR</name>
<dbReference type="eggNOG" id="ENOG50336NZ">
    <property type="taxonomic scope" value="Bacteria"/>
</dbReference>
<accession>A0A0H3LM37</accession>
<dbReference type="RefSeq" id="WP_010925846.1">
    <property type="nucleotide sequence ID" value="NC_002927.3"/>
</dbReference>
<dbReference type="EMBL" id="BX640438">
    <property type="protein sequence ID" value="CAE30995.1"/>
    <property type="molecule type" value="Genomic_DNA"/>
</dbReference>
<gene>
    <name evidence="2" type="ordered locus">BB0495</name>
</gene>
<sequence>MSRQRTINDQIWRSNRLSGCTVEDRYALFYFLTSPFSNVIGAYEIVIRVAASEMGWDPDSQLMPVMRRLIDAGILDFDPQANYIWIKDWWNHNSAKMAVATTLRKKTLEQIAALPQGWRDAYVNDFIDRLPTEDPLRNTVAKALGYGPYRLSTPYAGPDDGRTSIPAEAKDIHRSQSISNGHTPATAYLQGMDRGPDNTTTNTNPIYNPTTTTRTDDGLQYPTALVPAEKLSIQNLLTDVQSVDAQALLDELDGAIKTPGTIRKTKVAYFKGILERHRTGGFVPSAGIPIATKRERLAATQDMSRASESAPLSKAESQARLQEIKAQLELHTRMPK</sequence>
<evidence type="ECO:0000313" key="3">
    <source>
        <dbReference type="Proteomes" id="UP000001027"/>
    </source>
</evidence>
<dbReference type="AlphaFoldDB" id="A0A0H3LM37"/>
<dbReference type="Proteomes" id="UP000001027">
    <property type="component" value="Chromosome"/>
</dbReference>
<organism evidence="2 3">
    <name type="scientific">Bordetella bronchiseptica (strain ATCC BAA-588 / NCTC 13252 / RB50)</name>
    <name type="common">Alcaligenes bronchisepticus</name>
    <dbReference type="NCBI Taxonomy" id="257310"/>
    <lineage>
        <taxon>Bacteria</taxon>
        <taxon>Pseudomonadati</taxon>
        <taxon>Pseudomonadota</taxon>
        <taxon>Betaproteobacteria</taxon>
        <taxon>Burkholderiales</taxon>
        <taxon>Alcaligenaceae</taxon>
        <taxon>Bordetella</taxon>
    </lineage>
</organism>
<evidence type="ECO:0000313" key="2">
    <source>
        <dbReference type="EMBL" id="CAE30995.1"/>
    </source>
</evidence>
<dbReference type="HOGENOM" id="CLU_068395_0_0_4"/>
<reference evidence="3" key="1">
    <citation type="journal article" date="2003" name="Nat. Genet.">
        <title>Comparative analysis of the genome sequences of Bordetella pertussis, Bordetella parapertussis and Bordetella bronchiseptica.</title>
        <authorList>
            <person name="Parkhill J."/>
            <person name="Sebaihia M."/>
            <person name="Preston A."/>
            <person name="Murphy L.D."/>
            <person name="Thomson N.R."/>
            <person name="Harris D.E."/>
            <person name="Holden M.T.G."/>
            <person name="Churcher C.M."/>
            <person name="Bentley S.D."/>
            <person name="Mungall K.L."/>
            <person name="Cerdeno-Tarraga A.-M."/>
            <person name="Temple L."/>
            <person name="James K.D."/>
            <person name="Harris B."/>
            <person name="Quail M.A."/>
            <person name="Achtman M."/>
            <person name="Atkin R."/>
            <person name="Baker S."/>
            <person name="Basham D."/>
            <person name="Bason N."/>
            <person name="Cherevach I."/>
            <person name="Chillingworth T."/>
            <person name="Collins M."/>
            <person name="Cronin A."/>
            <person name="Davis P."/>
            <person name="Doggett J."/>
            <person name="Feltwell T."/>
            <person name="Goble A."/>
            <person name="Hamlin N."/>
            <person name="Hauser H."/>
            <person name="Holroyd S."/>
            <person name="Jagels K."/>
            <person name="Leather S."/>
            <person name="Moule S."/>
            <person name="Norberczak H."/>
            <person name="O'Neil S."/>
            <person name="Ormond D."/>
            <person name="Price C."/>
            <person name="Rabbinowitsch E."/>
            <person name="Rutter S."/>
            <person name="Sanders M."/>
            <person name="Saunders D."/>
            <person name="Seeger K."/>
            <person name="Sharp S."/>
            <person name="Simmonds M."/>
            <person name="Skelton J."/>
            <person name="Squares R."/>
            <person name="Squares S."/>
            <person name="Stevens K."/>
            <person name="Unwin L."/>
            <person name="Whitehead S."/>
            <person name="Barrell B.G."/>
            <person name="Maskell D.J."/>
        </authorList>
    </citation>
    <scope>NUCLEOTIDE SEQUENCE [LARGE SCALE GENOMIC DNA]</scope>
    <source>
        <strain evidence="3">ATCC BAA-588 / NCTC 13252 / RB50</strain>
    </source>
</reference>